<dbReference type="RefSeq" id="WP_154427804.1">
    <property type="nucleotide sequence ID" value="NZ_VUNI01000001.1"/>
</dbReference>
<keyword evidence="3" id="KW-0282">Flagellum</keyword>
<evidence type="ECO:0000259" key="2">
    <source>
        <dbReference type="Pfam" id="PF02120"/>
    </source>
</evidence>
<keyword evidence="4" id="KW-1185">Reference proteome</keyword>
<comment type="caution">
    <text evidence="3">The sequence shown here is derived from an EMBL/GenBank/DDBJ whole genome shotgun (WGS) entry which is preliminary data.</text>
</comment>
<evidence type="ECO:0000256" key="1">
    <source>
        <dbReference type="SAM" id="Coils"/>
    </source>
</evidence>
<reference evidence="3 4" key="1">
    <citation type="submission" date="2019-08" db="EMBL/GenBank/DDBJ databases">
        <title>In-depth cultivation of the pig gut microbiome towards novel bacterial diversity and tailored functional studies.</title>
        <authorList>
            <person name="Wylensek D."/>
            <person name="Hitch T.C.A."/>
            <person name="Clavel T."/>
        </authorList>
    </citation>
    <scope>NUCLEOTIDE SEQUENCE [LARGE SCALE GENOMIC DNA]</scope>
    <source>
        <strain evidence="3 4">MUC/MUC-530-WT-4D</strain>
    </source>
</reference>
<evidence type="ECO:0000313" key="4">
    <source>
        <dbReference type="Proteomes" id="UP000474024"/>
    </source>
</evidence>
<dbReference type="Proteomes" id="UP000474024">
    <property type="component" value="Unassembled WGS sequence"/>
</dbReference>
<name>A0A6L5YM53_9FIRM</name>
<dbReference type="AlphaFoldDB" id="A0A6L5YM53"/>
<protein>
    <submittedName>
        <fullName evidence="3">Flagellar hook-length control protein FliK</fullName>
    </submittedName>
</protein>
<feature type="domain" description="Flagellar hook-length control protein-like C-terminal" evidence="2">
    <location>
        <begin position="455"/>
        <end position="523"/>
    </location>
</feature>
<keyword evidence="3" id="KW-0966">Cell projection</keyword>
<proteinExistence type="predicted"/>
<dbReference type="InterPro" id="IPR021136">
    <property type="entry name" value="Flagellar_hook_control-like_C"/>
</dbReference>
<gene>
    <name evidence="3" type="ORF">FYJ75_00660</name>
</gene>
<dbReference type="Gene3D" id="3.30.750.140">
    <property type="match status" value="1"/>
</dbReference>
<dbReference type="Pfam" id="PF02120">
    <property type="entry name" value="Flg_hook"/>
    <property type="match status" value="1"/>
</dbReference>
<evidence type="ECO:0000313" key="3">
    <source>
        <dbReference type="EMBL" id="MST73544.1"/>
    </source>
</evidence>
<dbReference type="InterPro" id="IPR038610">
    <property type="entry name" value="FliK-like_C_sf"/>
</dbReference>
<accession>A0A6L5YM53</accession>
<keyword evidence="3" id="KW-0969">Cilium</keyword>
<feature type="coiled-coil region" evidence="1">
    <location>
        <begin position="379"/>
        <end position="406"/>
    </location>
</feature>
<dbReference type="EMBL" id="VUNI01000001">
    <property type="protein sequence ID" value="MST73544.1"/>
    <property type="molecule type" value="Genomic_DNA"/>
</dbReference>
<organism evidence="3 4">
    <name type="scientific">Roseburia porci</name>
    <dbReference type="NCBI Taxonomy" id="2605790"/>
    <lineage>
        <taxon>Bacteria</taxon>
        <taxon>Bacillati</taxon>
        <taxon>Bacillota</taxon>
        <taxon>Clostridia</taxon>
        <taxon>Lachnospirales</taxon>
        <taxon>Lachnospiraceae</taxon>
        <taxon>Roseburia</taxon>
    </lineage>
</organism>
<keyword evidence="1" id="KW-0175">Coiled coil</keyword>
<sequence length="560" mass="63300">MQISDLLGQYTQNTQTAVSDSSGVKSVEQLVSTIREMAAGTIFEGTINEIQNGQVLLGLSNGEQISARMDGQVALMKGQSMFFQVKANDGTTVAIRPFMIDGQSGNLTLYDALKAAGLPADSRNLNMVNGMMQEQLPIDKGHLWDMARLVQKYPDADLQTIIQMTKLNLPVTEENLSQFENYRMDERNIQTKMEQVIEQLPEVMDHPNTATGKLADQSAKILMVIAGNEMQETETMTSAPQNNHTQTQTAVMQQAAAQQEYISEPLVSRDVLQKLIPQLENIGMDCTEFENMLEGKTDVTNSDVVNPDIVNMDTASADTGMSDTDFLRQLAEFLKSPDTQSAIPRKALQALWSGRELQGILKETLESQWELRPQDLTKEHSVRQLYERLDRQMQQLEEMVKAQGNTHSGLEQTVADIRANVNFMDQINQVYHYVQLPLRMSGQSANGELYVYTNKKALQESDREITAFLHLDMEHLGSTDVSLRLWQKEITTNFYIEDDLSYAVLCEHLPELEKRLEEKGYTCNLKVTNEAKKIEFVDDFLKKDQPPTGKLRRYSFDMRA</sequence>